<evidence type="ECO:0000256" key="5">
    <source>
        <dbReference type="ARBA" id="ARBA00023136"/>
    </source>
</evidence>
<keyword evidence="8" id="KW-1185">Reference proteome</keyword>
<evidence type="ECO:0000313" key="8">
    <source>
        <dbReference type="Proteomes" id="UP001210231"/>
    </source>
</evidence>
<evidence type="ECO:0000256" key="1">
    <source>
        <dbReference type="ARBA" id="ARBA00004651"/>
    </source>
</evidence>
<feature type="transmembrane region" description="Helical" evidence="6">
    <location>
        <begin position="84"/>
        <end position="106"/>
    </location>
</feature>
<dbReference type="EMBL" id="JAQGEF010000005">
    <property type="protein sequence ID" value="MDA3614279.1"/>
    <property type="molecule type" value="Genomic_DNA"/>
</dbReference>
<feature type="transmembrane region" description="Helical" evidence="6">
    <location>
        <begin position="307"/>
        <end position="324"/>
    </location>
</feature>
<organism evidence="7 8">
    <name type="scientific">Polluticaenibacter yanchengensis</name>
    <dbReference type="NCBI Taxonomy" id="3014562"/>
    <lineage>
        <taxon>Bacteria</taxon>
        <taxon>Pseudomonadati</taxon>
        <taxon>Bacteroidota</taxon>
        <taxon>Chitinophagia</taxon>
        <taxon>Chitinophagales</taxon>
        <taxon>Chitinophagaceae</taxon>
        <taxon>Polluticaenibacter</taxon>
    </lineage>
</organism>
<keyword evidence="2" id="KW-1003">Cell membrane</keyword>
<keyword evidence="5 6" id="KW-0472">Membrane</keyword>
<dbReference type="Proteomes" id="UP001210231">
    <property type="component" value="Unassembled WGS sequence"/>
</dbReference>
<dbReference type="RefSeq" id="WP_407030607.1">
    <property type="nucleotide sequence ID" value="NZ_JAQGEF010000005.1"/>
</dbReference>
<evidence type="ECO:0000256" key="3">
    <source>
        <dbReference type="ARBA" id="ARBA00022692"/>
    </source>
</evidence>
<evidence type="ECO:0000256" key="2">
    <source>
        <dbReference type="ARBA" id="ARBA00022475"/>
    </source>
</evidence>
<sequence>MSGNTIQRQSILSTIIIFAGFAFGAFNLLVLQKWSLTTEQWGLTRVITESAILLASFATFGSTAIVAKFLPFYQRYQNDKTNDLPFITLLLAFIGIIVTTILVLLLKPYILIVFGKNNPFFTKYYYVLPVFVVTQFVFISLEIHAVYAGKIVWVNGLKELLFRLLMSAILICIGLKLLDFDQFMFFFAFIYLLPSAGLVYILVKDKKLPIVPKLSILTKRLTSKFITLGAFVFASSVSQIAFTVCSTLFLAGKSGLKYAGVWAVADYFSTVLEVPMRSLQSSSIPLIAEYWRAKNYVGLLSLYKKSCTNLIIVGFSLGGVIILNAQNLTTYFGSDYQMMTLPLIILITSKWINLGTGLNSMIIQLSSKWRFDFLSNMIYSIIGIPLNFVLIHYYDMMGAAMASFIAMFFFNFVRSFFIWKKFNLFPYDIKFLKLFLISVSLIFAMSKIPYTIHFVLDAFLRTSAFILIYAFIILKGDFSLEISELWSKWKKKVPLIRNV</sequence>
<feature type="transmembrane region" description="Helical" evidence="6">
    <location>
        <begin position="12"/>
        <end position="31"/>
    </location>
</feature>
<accession>A0ABT4UI41</accession>
<feature type="transmembrane region" description="Helical" evidence="6">
    <location>
        <begin position="431"/>
        <end position="452"/>
    </location>
</feature>
<gene>
    <name evidence="7" type="ORF">O3P16_05630</name>
</gene>
<feature type="transmembrane region" description="Helical" evidence="6">
    <location>
        <begin position="400"/>
        <end position="419"/>
    </location>
</feature>
<feature type="transmembrane region" description="Helical" evidence="6">
    <location>
        <begin position="336"/>
        <end position="352"/>
    </location>
</feature>
<feature type="transmembrane region" description="Helical" evidence="6">
    <location>
        <begin position="126"/>
        <end position="148"/>
    </location>
</feature>
<protein>
    <submittedName>
        <fullName evidence="7">Lipopolysaccharide biosynthesis protein</fullName>
    </submittedName>
</protein>
<evidence type="ECO:0000313" key="7">
    <source>
        <dbReference type="EMBL" id="MDA3614279.1"/>
    </source>
</evidence>
<keyword evidence="3 6" id="KW-0812">Transmembrane</keyword>
<comment type="caution">
    <text evidence="7">The sequence shown here is derived from an EMBL/GenBank/DDBJ whole genome shotgun (WGS) entry which is preliminary data.</text>
</comment>
<feature type="transmembrane region" description="Helical" evidence="6">
    <location>
        <begin position="224"/>
        <end position="250"/>
    </location>
</feature>
<evidence type="ECO:0000256" key="4">
    <source>
        <dbReference type="ARBA" id="ARBA00022989"/>
    </source>
</evidence>
<feature type="transmembrane region" description="Helical" evidence="6">
    <location>
        <begin position="184"/>
        <end position="203"/>
    </location>
</feature>
<name>A0ABT4UI41_9BACT</name>
<proteinExistence type="predicted"/>
<reference evidence="7 8" key="1">
    <citation type="submission" date="2022-12" db="EMBL/GenBank/DDBJ databases">
        <title>Chitinophagaceae gen. sp. nov., a new member of the family Chitinophagaceae, isolated from soil in a chemical factory.</title>
        <authorList>
            <person name="Ke Z."/>
        </authorList>
    </citation>
    <scope>NUCLEOTIDE SEQUENCE [LARGE SCALE GENOMIC DNA]</scope>
    <source>
        <strain evidence="7 8">LY-5</strain>
    </source>
</reference>
<dbReference type="PANTHER" id="PTHR30250:SF11">
    <property type="entry name" value="O-ANTIGEN TRANSPORTER-RELATED"/>
    <property type="match status" value="1"/>
</dbReference>
<feature type="transmembrane region" description="Helical" evidence="6">
    <location>
        <begin position="51"/>
        <end position="72"/>
    </location>
</feature>
<dbReference type="InterPro" id="IPR050833">
    <property type="entry name" value="Poly_Biosynth_Transport"/>
</dbReference>
<dbReference type="PANTHER" id="PTHR30250">
    <property type="entry name" value="PST FAMILY PREDICTED COLANIC ACID TRANSPORTER"/>
    <property type="match status" value="1"/>
</dbReference>
<keyword evidence="4 6" id="KW-1133">Transmembrane helix</keyword>
<comment type="subcellular location">
    <subcellularLocation>
        <location evidence="1">Cell membrane</location>
        <topology evidence="1">Multi-pass membrane protein</topology>
    </subcellularLocation>
</comment>
<feature type="transmembrane region" description="Helical" evidence="6">
    <location>
        <begin position="160"/>
        <end position="178"/>
    </location>
</feature>
<feature type="transmembrane region" description="Helical" evidence="6">
    <location>
        <begin position="373"/>
        <end position="394"/>
    </location>
</feature>
<evidence type="ECO:0000256" key="6">
    <source>
        <dbReference type="SAM" id="Phobius"/>
    </source>
</evidence>